<proteinExistence type="predicted"/>
<accession>A0A1C5HDP6</accession>
<keyword evidence="4" id="KW-1185">Reference proteome</keyword>
<reference evidence="3 4" key="1">
    <citation type="submission" date="2016-06" db="EMBL/GenBank/DDBJ databases">
        <authorList>
            <person name="Kjaerup R.B."/>
            <person name="Dalgaard T.S."/>
            <person name="Juul-Madsen H.R."/>
        </authorList>
    </citation>
    <scope>NUCLEOTIDE SEQUENCE [LARGE SCALE GENOMIC DNA]</scope>
    <source>
        <strain evidence="3 4">DSM 45097</strain>
    </source>
</reference>
<dbReference type="Proteomes" id="UP000198210">
    <property type="component" value="Chromosome I"/>
</dbReference>
<gene>
    <name evidence="3" type="ORF">GA0074704_1507</name>
</gene>
<dbReference type="Pfam" id="PF12146">
    <property type="entry name" value="Hydrolase_4"/>
    <property type="match status" value="1"/>
</dbReference>
<evidence type="ECO:0000313" key="4">
    <source>
        <dbReference type="Proteomes" id="UP000198210"/>
    </source>
</evidence>
<dbReference type="PANTHER" id="PTHR43265">
    <property type="entry name" value="ESTERASE ESTD"/>
    <property type="match status" value="1"/>
</dbReference>
<dbReference type="SUPFAM" id="SSF53474">
    <property type="entry name" value="alpha/beta-Hydrolases"/>
    <property type="match status" value="1"/>
</dbReference>
<protein>
    <recommendedName>
        <fullName evidence="2">Serine aminopeptidase S33 domain-containing protein</fullName>
    </recommendedName>
</protein>
<evidence type="ECO:0000313" key="3">
    <source>
        <dbReference type="EMBL" id="SCG43977.1"/>
    </source>
</evidence>
<feature type="domain" description="Serine aminopeptidase S33" evidence="2">
    <location>
        <begin position="57"/>
        <end position="266"/>
    </location>
</feature>
<feature type="region of interest" description="Disordered" evidence="1">
    <location>
        <begin position="302"/>
        <end position="321"/>
    </location>
</feature>
<dbReference type="RefSeq" id="WP_088969822.1">
    <property type="nucleotide sequence ID" value="NZ_JBHLYF010000014.1"/>
</dbReference>
<dbReference type="EMBL" id="LT607751">
    <property type="protein sequence ID" value="SCG43977.1"/>
    <property type="molecule type" value="Genomic_DNA"/>
</dbReference>
<evidence type="ECO:0000259" key="2">
    <source>
        <dbReference type="Pfam" id="PF12146"/>
    </source>
</evidence>
<sequence length="321" mass="34389">MSRERELSFTSAGFRLVGTLLLPDDASPAAVALLLPGSGPLDRDGNMRRLPLAVSRDLAVALAEAGAASFRYDRRGVGASAGEFLRTGFHDNVDDAEAAVRALTGLPELAGRPIFLVGHSEGALTAVALAARGAPVAGLVLLAATGKRGDAALRWQARRLAPTLPAPVRALLRLTRTDLEAKVARNHDRLRATTGDVTRVGGRRYNARWFREFLDYDPRPDLARLDAPILAVTGTKDLQADPDDLDLIAAEAGGPVETHRLPDVTHVLRRQPGRPALSAYRREVRGPVDPSVTDLVRDWVLRQAGPPAGEQRSGSAEDISR</sequence>
<dbReference type="AlphaFoldDB" id="A0A1C5HDP6"/>
<name>A0A1C5HDP6_9ACTN</name>
<dbReference type="PANTHER" id="PTHR43265:SF1">
    <property type="entry name" value="ESTERASE ESTD"/>
    <property type="match status" value="1"/>
</dbReference>
<dbReference type="InterPro" id="IPR029058">
    <property type="entry name" value="AB_hydrolase_fold"/>
</dbReference>
<dbReference type="InterPro" id="IPR022742">
    <property type="entry name" value="Hydrolase_4"/>
</dbReference>
<evidence type="ECO:0000256" key="1">
    <source>
        <dbReference type="SAM" id="MobiDB-lite"/>
    </source>
</evidence>
<dbReference type="InterPro" id="IPR053145">
    <property type="entry name" value="AB_hydrolase_Est10"/>
</dbReference>
<dbReference type="GO" id="GO:0052689">
    <property type="term" value="F:carboxylic ester hydrolase activity"/>
    <property type="evidence" value="ECO:0007669"/>
    <property type="project" value="TreeGrafter"/>
</dbReference>
<organism evidence="3 4">
    <name type="scientific">Micromonospora siamensis</name>
    <dbReference type="NCBI Taxonomy" id="299152"/>
    <lineage>
        <taxon>Bacteria</taxon>
        <taxon>Bacillati</taxon>
        <taxon>Actinomycetota</taxon>
        <taxon>Actinomycetes</taxon>
        <taxon>Micromonosporales</taxon>
        <taxon>Micromonosporaceae</taxon>
        <taxon>Micromonospora</taxon>
    </lineage>
</organism>
<dbReference type="Gene3D" id="3.40.50.1820">
    <property type="entry name" value="alpha/beta hydrolase"/>
    <property type="match status" value="1"/>
</dbReference>